<accession>A0A828Y0L5</accession>
<gene>
    <name evidence="1" type="ORF">LEP1GSC131_1098</name>
</gene>
<keyword evidence="2" id="KW-1185">Reference proteome</keyword>
<comment type="caution">
    <text evidence="1">The sequence shown here is derived from an EMBL/GenBank/DDBJ whole genome shotgun (WGS) entry which is preliminary data.</text>
</comment>
<protein>
    <submittedName>
        <fullName evidence="1">Uncharacterized protein</fullName>
    </submittedName>
</protein>
<sequence length="69" mass="7831">MGLCRNLIVIFKFYRSFFKEKTLQNSGLTNILSVGTTATPGFYSKNSELVGTTAKFVLLHRKKCGNYYN</sequence>
<dbReference type="EMBL" id="AKWH02000062">
    <property type="protein sequence ID" value="EKO50450.1"/>
    <property type="molecule type" value="Genomic_DNA"/>
</dbReference>
<dbReference type="AlphaFoldDB" id="A0A828Y0L5"/>
<proteinExistence type="predicted"/>
<evidence type="ECO:0000313" key="1">
    <source>
        <dbReference type="EMBL" id="EKO50450.1"/>
    </source>
</evidence>
<dbReference type="Proteomes" id="UP000006339">
    <property type="component" value="Unassembled WGS sequence"/>
</dbReference>
<evidence type="ECO:0000313" key="2">
    <source>
        <dbReference type="Proteomes" id="UP000006339"/>
    </source>
</evidence>
<name>A0A828Y0L5_9LEPT</name>
<reference evidence="1" key="1">
    <citation type="submission" date="2012-10" db="EMBL/GenBank/DDBJ databases">
        <authorList>
            <person name="Harkins D.M."/>
            <person name="Durkin A.S."/>
            <person name="Brinkac L.M."/>
            <person name="Selengut J.D."/>
            <person name="Sanka R."/>
            <person name="DePew J."/>
            <person name="Purushe J."/>
            <person name="Picardeau M."/>
            <person name="Werts C."/>
            <person name="Goarant C."/>
            <person name="Vinetz J.M."/>
            <person name="Sutton G.G."/>
            <person name="Nelson W.C."/>
            <person name="Fouts D.E."/>
        </authorList>
    </citation>
    <scope>NUCLEOTIDE SEQUENCE [LARGE SCALE GENOMIC DNA]</scope>
    <source>
        <strain evidence="1">200802841</strain>
    </source>
</reference>
<organism evidence="1 2">
    <name type="scientific">Leptospira kirschneri str. 200802841</name>
    <dbReference type="NCBI Taxonomy" id="1193047"/>
    <lineage>
        <taxon>Bacteria</taxon>
        <taxon>Pseudomonadati</taxon>
        <taxon>Spirochaetota</taxon>
        <taxon>Spirochaetia</taxon>
        <taxon>Leptospirales</taxon>
        <taxon>Leptospiraceae</taxon>
        <taxon>Leptospira</taxon>
    </lineage>
</organism>